<sequence>MSEIFTDPECKQLFWQARGLPDGPAKLQLLEQAVQLADALGDVQAGYLIREDLVEAAVFNGFALKAITHFSWQLGQFDRNPDLYNEQNLLWSYKWIISNAMHFPQISTQQLMELLSDMRDRYLHAGYSERTYYSNRFTLYLHTGEFEQADEYYSKYKKMKREDISDCTACDQNEIVGYFARTGRYKEALKAAKPIIDGKMRCAEIPHLTLAELLMPLYQLGRQEEATDYQQKNYPMIQSNRDFLRSIGQHIAYLAHVDPFKGLELYERHAAWSFDCESPLDRMYFLASAAGLFTVLAQETTDFQIRLPEQYPYPEHSQQVSLIAEQLKMMALELAEQFDRRNDTSYYVEAMTKLAEGLSVA</sequence>
<comment type="caution">
    <text evidence="1">The sequence shown here is derived from an EMBL/GenBank/DDBJ whole genome shotgun (WGS) entry which is preliminary data.</text>
</comment>
<gene>
    <name evidence="1" type="ORF">JOC58_002278</name>
</gene>
<protein>
    <submittedName>
        <fullName evidence="1">Tetratricopeptide (TPR) repeat protein</fullName>
    </submittedName>
</protein>
<organism evidence="1 2">
    <name type="scientific">Paenibacillus hunanensis</name>
    <dbReference type="NCBI Taxonomy" id="539262"/>
    <lineage>
        <taxon>Bacteria</taxon>
        <taxon>Bacillati</taxon>
        <taxon>Bacillota</taxon>
        <taxon>Bacilli</taxon>
        <taxon>Bacillales</taxon>
        <taxon>Paenibacillaceae</taxon>
        <taxon>Paenibacillus</taxon>
    </lineage>
</organism>
<dbReference type="RefSeq" id="WP_188773796.1">
    <property type="nucleotide sequence ID" value="NZ_BMMB01000001.1"/>
</dbReference>
<reference evidence="1 2" key="1">
    <citation type="submission" date="2023-07" db="EMBL/GenBank/DDBJ databases">
        <title>Genomic Encyclopedia of Type Strains, Phase IV (KMG-IV): sequencing the most valuable type-strain genomes for metagenomic binning, comparative biology and taxonomic classification.</title>
        <authorList>
            <person name="Goeker M."/>
        </authorList>
    </citation>
    <scope>NUCLEOTIDE SEQUENCE [LARGE SCALE GENOMIC DNA]</scope>
    <source>
        <strain evidence="1 2">DSM 22170</strain>
    </source>
</reference>
<dbReference type="InterPro" id="IPR011990">
    <property type="entry name" value="TPR-like_helical_dom_sf"/>
</dbReference>
<accession>A0ABU1IZF9</accession>
<dbReference type="Proteomes" id="UP001185028">
    <property type="component" value="Unassembled WGS sequence"/>
</dbReference>
<proteinExistence type="predicted"/>
<evidence type="ECO:0000313" key="1">
    <source>
        <dbReference type="EMBL" id="MDR6244385.1"/>
    </source>
</evidence>
<keyword evidence="2" id="KW-1185">Reference proteome</keyword>
<dbReference type="EMBL" id="JAVDQH010000008">
    <property type="protein sequence ID" value="MDR6244385.1"/>
    <property type="molecule type" value="Genomic_DNA"/>
</dbReference>
<name>A0ABU1IZF9_9BACL</name>
<evidence type="ECO:0000313" key="2">
    <source>
        <dbReference type="Proteomes" id="UP001185028"/>
    </source>
</evidence>
<dbReference type="Gene3D" id="1.25.40.10">
    <property type="entry name" value="Tetratricopeptide repeat domain"/>
    <property type="match status" value="1"/>
</dbReference>